<gene>
    <name evidence="3" type="ORF">WJX72_010629</name>
</gene>
<comment type="caution">
    <text evidence="3">The sequence shown here is derived from an EMBL/GenBank/DDBJ whole genome shotgun (WGS) entry which is preliminary data.</text>
</comment>
<feature type="compositionally biased region" description="Polar residues" evidence="1">
    <location>
        <begin position="1"/>
        <end position="11"/>
    </location>
</feature>
<evidence type="ECO:0000256" key="2">
    <source>
        <dbReference type="SAM" id="Phobius"/>
    </source>
</evidence>
<evidence type="ECO:0000256" key="1">
    <source>
        <dbReference type="SAM" id="MobiDB-lite"/>
    </source>
</evidence>
<dbReference type="Proteomes" id="UP001489004">
    <property type="component" value="Unassembled WGS sequence"/>
</dbReference>
<dbReference type="AlphaFoldDB" id="A0AAW1R9Z2"/>
<dbReference type="Pfam" id="PF09945">
    <property type="entry name" value="DUF2177"/>
    <property type="match status" value="1"/>
</dbReference>
<dbReference type="EMBL" id="JALJOR010000001">
    <property type="protein sequence ID" value="KAK9830256.1"/>
    <property type="molecule type" value="Genomic_DNA"/>
</dbReference>
<name>A0AAW1R9Z2_9CHLO</name>
<proteinExistence type="predicted"/>
<reference evidence="3 4" key="1">
    <citation type="journal article" date="2024" name="Nat. Commun.">
        <title>Phylogenomics reveals the evolutionary origins of lichenization in chlorophyte algae.</title>
        <authorList>
            <person name="Puginier C."/>
            <person name="Libourel C."/>
            <person name="Otte J."/>
            <person name="Skaloud P."/>
            <person name="Haon M."/>
            <person name="Grisel S."/>
            <person name="Petersen M."/>
            <person name="Berrin J.G."/>
            <person name="Delaux P.M."/>
            <person name="Dal Grande F."/>
            <person name="Keller J."/>
        </authorList>
    </citation>
    <scope>NUCLEOTIDE SEQUENCE [LARGE SCALE GENOMIC DNA]</scope>
    <source>
        <strain evidence="3 4">SAG 2043</strain>
    </source>
</reference>
<protein>
    <submittedName>
        <fullName evidence="3">Uncharacterized protein</fullName>
    </submittedName>
</protein>
<keyword evidence="2" id="KW-0812">Transmembrane</keyword>
<keyword evidence="2" id="KW-1133">Transmembrane helix</keyword>
<feature type="region of interest" description="Disordered" evidence="1">
    <location>
        <begin position="1"/>
        <end position="35"/>
    </location>
</feature>
<evidence type="ECO:0000313" key="3">
    <source>
        <dbReference type="EMBL" id="KAK9830256.1"/>
    </source>
</evidence>
<keyword evidence="4" id="KW-1185">Reference proteome</keyword>
<feature type="transmembrane region" description="Helical" evidence="2">
    <location>
        <begin position="74"/>
        <end position="91"/>
    </location>
</feature>
<evidence type="ECO:0000313" key="4">
    <source>
        <dbReference type="Proteomes" id="UP001489004"/>
    </source>
</evidence>
<accession>A0AAW1R9Z2</accession>
<dbReference type="InterPro" id="IPR018687">
    <property type="entry name" value="DUF2177_membr"/>
</dbReference>
<keyword evidence="2" id="KW-0472">Membrane</keyword>
<sequence>MANDLEQSGETAEQPLIHQPQMAGSTRYADATPGRRQSRPILHAALGFVIYSIFDFTSTYMYHGWTLKVALLDTLWGTTVFAATGAILDALPNWP</sequence>
<feature type="transmembrane region" description="Helical" evidence="2">
    <location>
        <begin position="41"/>
        <end position="62"/>
    </location>
</feature>
<organism evidence="3 4">
    <name type="scientific">[Myrmecia] bisecta</name>
    <dbReference type="NCBI Taxonomy" id="41462"/>
    <lineage>
        <taxon>Eukaryota</taxon>
        <taxon>Viridiplantae</taxon>
        <taxon>Chlorophyta</taxon>
        <taxon>core chlorophytes</taxon>
        <taxon>Trebouxiophyceae</taxon>
        <taxon>Trebouxiales</taxon>
        <taxon>Trebouxiaceae</taxon>
        <taxon>Myrmecia</taxon>
    </lineage>
</organism>